<keyword evidence="2 5" id="KW-0812">Transmembrane</keyword>
<feature type="transmembrane region" description="Helical" evidence="5">
    <location>
        <begin position="71"/>
        <end position="98"/>
    </location>
</feature>
<evidence type="ECO:0000256" key="5">
    <source>
        <dbReference type="SAM" id="Phobius"/>
    </source>
</evidence>
<dbReference type="Proteomes" id="UP001553161">
    <property type="component" value="Unassembled WGS sequence"/>
</dbReference>
<reference evidence="6 7" key="1">
    <citation type="submission" date="2024-07" db="EMBL/GenBank/DDBJ databases">
        <authorList>
            <person name="Kang M."/>
        </authorList>
    </citation>
    <scope>NUCLEOTIDE SEQUENCE [LARGE SCALE GENOMIC DNA]</scope>
    <source>
        <strain evidence="6 7">DFM31</strain>
    </source>
</reference>
<feature type="transmembrane region" description="Helical" evidence="5">
    <location>
        <begin position="31"/>
        <end position="51"/>
    </location>
</feature>
<evidence type="ECO:0000313" key="7">
    <source>
        <dbReference type="Proteomes" id="UP001553161"/>
    </source>
</evidence>
<comment type="subcellular location">
    <subcellularLocation>
        <location evidence="1">Membrane</location>
        <topology evidence="1">Multi-pass membrane protein</topology>
    </subcellularLocation>
</comment>
<evidence type="ECO:0000256" key="1">
    <source>
        <dbReference type="ARBA" id="ARBA00004141"/>
    </source>
</evidence>
<proteinExistence type="predicted"/>
<dbReference type="InterPro" id="IPR052719">
    <property type="entry name" value="CvpA-like"/>
</dbReference>
<dbReference type="PANTHER" id="PTHR36926">
    <property type="entry name" value="COLICIN V PRODUCTION PROTEIN"/>
    <property type="match status" value="1"/>
</dbReference>
<evidence type="ECO:0000313" key="6">
    <source>
        <dbReference type="EMBL" id="MEV8465331.1"/>
    </source>
</evidence>
<keyword evidence="7" id="KW-1185">Reference proteome</keyword>
<protein>
    <submittedName>
        <fullName evidence="6">CvpA family protein</fullName>
    </submittedName>
</protein>
<comment type="caution">
    <text evidence="6">The sequence shown here is derived from an EMBL/GenBank/DDBJ whole genome shotgun (WGS) entry which is preliminary data.</text>
</comment>
<dbReference type="PANTHER" id="PTHR36926:SF1">
    <property type="entry name" value="COLICIN V PRODUCTION PROTEIN"/>
    <property type="match status" value="1"/>
</dbReference>
<accession>A0ABV3L195</accession>
<feature type="transmembrane region" description="Helical" evidence="5">
    <location>
        <begin position="110"/>
        <end position="131"/>
    </location>
</feature>
<evidence type="ECO:0000256" key="4">
    <source>
        <dbReference type="ARBA" id="ARBA00023136"/>
    </source>
</evidence>
<feature type="transmembrane region" description="Helical" evidence="5">
    <location>
        <begin position="6"/>
        <end position="24"/>
    </location>
</feature>
<dbReference type="Pfam" id="PF02674">
    <property type="entry name" value="Colicin_V"/>
    <property type="match status" value="1"/>
</dbReference>
<evidence type="ECO:0000256" key="3">
    <source>
        <dbReference type="ARBA" id="ARBA00022989"/>
    </source>
</evidence>
<dbReference type="EMBL" id="JBFBVU010000001">
    <property type="protein sequence ID" value="MEV8465331.1"/>
    <property type="molecule type" value="Genomic_DNA"/>
</dbReference>
<organism evidence="6 7">
    <name type="scientific">Meridianimarinicoccus marinus</name>
    <dbReference type="NCBI Taxonomy" id="3231483"/>
    <lineage>
        <taxon>Bacteria</taxon>
        <taxon>Pseudomonadati</taxon>
        <taxon>Pseudomonadota</taxon>
        <taxon>Alphaproteobacteria</taxon>
        <taxon>Rhodobacterales</taxon>
        <taxon>Paracoccaceae</taxon>
        <taxon>Meridianimarinicoccus</taxon>
    </lineage>
</organism>
<evidence type="ECO:0000256" key="2">
    <source>
        <dbReference type="ARBA" id="ARBA00022692"/>
    </source>
</evidence>
<keyword evidence="3 5" id="KW-1133">Transmembrane helix</keyword>
<gene>
    <name evidence="6" type="ORF">AB0T83_00865</name>
</gene>
<keyword evidence="4 5" id="KW-0472">Membrane</keyword>
<sequence length="186" mass="19635">MDGFTIVDGVVAAVIIVSAILAYSRGFVREAMAIAGWVAAAIVAFLFAGQAEPLIKEIPYVGDFLRSSCELSIIAAFAAVFALALVVVSLFTPLFSTVVQRSALGGLDQAAGFVFGALRGILLVAVALVVYDRVVVAQEIPMVDDSRTARVFSGMREDVDGMIPEDAPGWILMRYEQLVGSCGVDA</sequence>
<dbReference type="InterPro" id="IPR003825">
    <property type="entry name" value="Colicin-V_CvpA"/>
</dbReference>
<dbReference type="RefSeq" id="WP_366190741.1">
    <property type="nucleotide sequence ID" value="NZ_JBFBVU010000001.1"/>
</dbReference>
<name>A0ABV3L195_9RHOB</name>